<dbReference type="Pfam" id="PF00128">
    <property type="entry name" value="Alpha-amylase"/>
    <property type="match status" value="1"/>
</dbReference>
<evidence type="ECO:0000313" key="14">
    <source>
        <dbReference type="Proteomes" id="UP001147653"/>
    </source>
</evidence>
<comment type="similarity">
    <text evidence="3 9">Belongs to the glycosyl hydrolase 13 family. GlgB subfamily.</text>
</comment>
<dbReference type="InterPro" id="IPR017853">
    <property type="entry name" value="GH"/>
</dbReference>
<sequence>MSEADQLVSRQHANPHGYLGAHPANGKGVVIRTFRPAAAKVEVVSADGSHSALEQVHPGGVFEGFIKGADLPLAYTLEVDYGDSGTVTIEDPYRFLPTIGELDVHLLGEGRHEELWERLGAHVTESDGVTGTAFAVWAPSAKAVSVVGDFNYWDGRIHPMRSLGSSGVWELFLPGVGDGARYKFEILTQEGEIRLKADPVAFATEVPPKTASVVHDPKHVWNDKKWVEARRKSSALEGPMSIYEVHLGSWRLNPLEDNRSLNYLELADELSAYAKDMGFTHIELLPVMAHPFTGSWGYQVTGYFAPTPKFGTPDDFREFVDRVHQNGIGVILDWVPAHFPRDDFALARFDGTALYEHDDPRRGAHPDWGTLVFNYGRHEVRNFLVSNALFWLEEFHADGIRVDAVASMLYLDYSREDGQWVPNQYGGNEDLDAVAFLKEFNEVVHSREPGVISAAEESTAWPGVSRPTYLGGLGFGFKWNMGWMHDTLAYFQNDPIYRRFHHHELTFSLVYAFTENFILPLSHDEVVHGKGSLLTKMPGDRWQKLANLRSLYAYMWAHPGKKLLFMGQEFAQEQEWNESRSLDWHLLENPEHSGIQSLIRDLNKAYKDEPALWEMDFDGNGFWWTEANAADDNVVAFARRTKDSERVALFVGNFSPVVRENYRIGLPRSGRWREVVNTDASNYGGSGVGNMGGVDAEGEGWHGQPFSAAVTLPPLGAIWLVPEES</sequence>
<dbReference type="NCBIfam" id="TIGR01515">
    <property type="entry name" value="branching_enzym"/>
    <property type="match status" value="1"/>
</dbReference>
<dbReference type="GO" id="GO:0005829">
    <property type="term" value="C:cytosol"/>
    <property type="evidence" value="ECO:0007669"/>
    <property type="project" value="TreeGrafter"/>
</dbReference>
<evidence type="ECO:0000256" key="3">
    <source>
        <dbReference type="ARBA" id="ARBA00009000"/>
    </source>
</evidence>
<organism evidence="13 14">
    <name type="scientific">Solirubrobacter phytolaccae</name>
    <dbReference type="NCBI Taxonomy" id="1404360"/>
    <lineage>
        <taxon>Bacteria</taxon>
        <taxon>Bacillati</taxon>
        <taxon>Actinomycetota</taxon>
        <taxon>Thermoleophilia</taxon>
        <taxon>Solirubrobacterales</taxon>
        <taxon>Solirubrobacteraceae</taxon>
        <taxon>Solirubrobacter</taxon>
    </lineage>
</organism>
<keyword evidence="14" id="KW-1185">Reference proteome</keyword>
<protein>
    <recommendedName>
        <fullName evidence="9">1,4-alpha-glucan branching enzyme GlgB</fullName>
        <ecNumber evidence="9">2.4.1.18</ecNumber>
    </recommendedName>
    <alternativeName>
        <fullName evidence="9">1,4-alpha-D-glucan:1,4-alpha-D-glucan 6-glucosyl-transferase</fullName>
    </alternativeName>
    <alternativeName>
        <fullName evidence="9">Alpha-(1-&gt;4)-glucan branching enzyme</fullName>
    </alternativeName>
    <alternativeName>
        <fullName evidence="9">Glycogen branching enzyme</fullName>
        <shortName evidence="9">BE</shortName>
    </alternativeName>
</protein>
<comment type="pathway">
    <text evidence="2 9">Glycan biosynthesis; glycogen biosynthesis.</text>
</comment>
<accession>A0A9X3NE54</accession>
<dbReference type="EMBL" id="JAPDDP010000077">
    <property type="protein sequence ID" value="MDA0184484.1"/>
    <property type="molecule type" value="Genomic_DNA"/>
</dbReference>
<keyword evidence="5 9" id="KW-0328">Glycosyltransferase</keyword>
<dbReference type="InterPro" id="IPR006047">
    <property type="entry name" value="GH13_cat_dom"/>
</dbReference>
<evidence type="ECO:0000256" key="11">
    <source>
        <dbReference type="SAM" id="MobiDB-lite"/>
    </source>
</evidence>
<dbReference type="InterPro" id="IPR013783">
    <property type="entry name" value="Ig-like_fold"/>
</dbReference>
<dbReference type="PANTHER" id="PTHR43651">
    <property type="entry name" value="1,4-ALPHA-GLUCAN-BRANCHING ENZYME"/>
    <property type="match status" value="1"/>
</dbReference>
<comment type="subunit">
    <text evidence="9">Monomer.</text>
</comment>
<dbReference type="FunFam" id="2.60.40.10:FF:000169">
    <property type="entry name" value="1,4-alpha-glucan branching enzyme GlgB"/>
    <property type="match status" value="1"/>
</dbReference>
<evidence type="ECO:0000256" key="10">
    <source>
        <dbReference type="PIRSR" id="PIRSR000463-1"/>
    </source>
</evidence>
<dbReference type="CDD" id="cd02855">
    <property type="entry name" value="E_set_GBE_prok_N"/>
    <property type="match status" value="1"/>
</dbReference>
<feature type="region of interest" description="Disordered" evidence="11">
    <location>
        <begin position="1"/>
        <end position="21"/>
    </location>
</feature>
<dbReference type="Gene3D" id="3.20.20.80">
    <property type="entry name" value="Glycosidases"/>
    <property type="match status" value="1"/>
</dbReference>
<dbReference type="PANTHER" id="PTHR43651:SF3">
    <property type="entry name" value="1,4-ALPHA-GLUCAN-BRANCHING ENZYME"/>
    <property type="match status" value="1"/>
</dbReference>
<keyword evidence="4 9" id="KW-0321">Glycogen metabolism</keyword>
<keyword evidence="8 9" id="KW-0119">Carbohydrate metabolism</keyword>
<dbReference type="InterPro" id="IPR014756">
    <property type="entry name" value="Ig_E-set"/>
</dbReference>
<dbReference type="FunFam" id="2.60.40.1180:FF:000002">
    <property type="entry name" value="1,4-alpha-glucan branching enzyme GlgB"/>
    <property type="match status" value="1"/>
</dbReference>
<reference evidence="13" key="1">
    <citation type="submission" date="2022-10" db="EMBL/GenBank/DDBJ databases">
        <title>The WGS of Solirubrobacter phytolaccae KCTC 29190.</title>
        <authorList>
            <person name="Jiang Z."/>
        </authorList>
    </citation>
    <scope>NUCLEOTIDE SEQUENCE</scope>
    <source>
        <strain evidence="13">KCTC 29190</strain>
    </source>
</reference>
<dbReference type="GO" id="GO:0043169">
    <property type="term" value="F:cation binding"/>
    <property type="evidence" value="ECO:0007669"/>
    <property type="project" value="InterPro"/>
</dbReference>
<keyword evidence="6 9" id="KW-0808">Transferase</keyword>
<dbReference type="InterPro" id="IPR013780">
    <property type="entry name" value="Glyco_hydro_b"/>
</dbReference>
<dbReference type="InterPro" id="IPR037439">
    <property type="entry name" value="Branching_enzy"/>
</dbReference>
<dbReference type="SUPFAM" id="SSF51445">
    <property type="entry name" value="(Trans)glycosidases"/>
    <property type="match status" value="1"/>
</dbReference>
<feature type="active site" description="Proton donor" evidence="9 10">
    <location>
        <position position="456"/>
    </location>
</feature>
<dbReference type="GO" id="GO:0003844">
    <property type="term" value="F:1,4-alpha-glucan branching enzyme activity"/>
    <property type="evidence" value="ECO:0007669"/>
    <property type="project" value="UniProtKB-UniRule"/>
</dbReference>
<keyword evidence="7 9" id="KW-0320">Glycogen biosynthesis</keyword>
<dbReference type="Gene3D" id="2.60.40.10">
    <property type="entry name" value="Immunoglobulins"/>
    <property type="match status" value="2"/>
</dbReference>
<dbReference type="Gene3D" id="2.60.40.1180">
    <property type="entry name" value="Golgi alpha-mannosidase II"/>
    <property type="match status" value="1"/>
</dbReference>
<evidence type="ECO:0000256" key="1">
    <source>
        <dbReference type="ARBA" id="ARBA00000826"/>
    </source>
</evidence>
<dbReference type="InterPro" id="IPR004193">
    <property type="entry name" value="Glyco_hydro_13_N"/>
</dbReference>
<evidence type="ECO:0000256" key="4">
    <source>
        <dbReference type="ARBA" id="ARBA00022600"/>
    </source>
</evidence>
<evidence type="ECO:0000256" key="8">
    <source>
        <dbReference type="ARBA" id="ARBA00023277"/>
    </source>
</evidence>
<dbReference type="GO" id="GO:0004553">
    <property type="term" value="F:hydrolase activity, hydrolyzing O-glycosyl compounds"/>
    <property type="evidence" value="ECO:0007669"/>
    <property type="project" value="InterPro"/>
</dbReference>
<name>A0A9X3NE54_9ACTN</name>
<feature type="domain" description="Glycosyl hydrolase family 13 catalytic" evidence="12">
    <location>
        <begin position="244"/>
        <end position="602"/>
    </location>
</feature>
<dbReference type="Proteomes" id="UP001147653">
    <property type="component" value="Unassembled WGS sequence"/>
</dbReference>
<evidence type="ECO:0000256" key="2">
    <source>
        <dbReference type="ARBA" id="ARBA00004964"/>
    </source>
</evidence>
<dbReference type="InterPro" id="IPR044143">
    <property type="entry name" value="GlgB_N_E_set_prok"/>
</dbReference>
<dbReference type="Pfam" id="PF22019">
    <property type="entry name" value="GlgB_N"/>
    <property type="match status" value="1"/>
</dbReference>
<dbReference type="PIRSF" id="PIRSF000463">
    <property type="entry name" value="GlgB"/>
    <property type="match status" value="1"/>
</dbReference>
<dbReference type="InterPro" id="IPR054169">
    <property type="entry name" value="GlgB_N"/>
</dbReference>
<dbReference type="CDD" id="cd11322">
    <property type="entry name" value="AmyAc_Glg_BE"/>
    <property type="match status" value="1"/>
</dbReference>
<dbReference type="Pfam" id="PF02922">
    <property type="entry name" value="CBM_48"/>
    <property type="match status" value="1"/>
</dbReference>
<dbReference type="HAMAP" id="MF_00685">
    <property type="entry name" value="GlgB"/>
    <property type="match status" value="1"/>
</dbReference>
<dbReference type="FunFam" id="3.20.20.80:FF:000003">
    <property type="entry name" value="1,4-alpha-glucan branching enzyme GlgB"/>
    <property type="match status" value="1"/>
</dbReference>
<dbReference type="GO" id="GO:0005978">
    <property type="term" value="P:glycogen biosynthetic process"/>
    <property type="evidence" value="ECO:0007669"/>
    <property type="project" value="UniProtKB-UniRule"/>
</dbReference>
<evidence type="ECO:0000256" key="6">
    <source>
        <dbReference type="ARBA" id="ARBA00022679"/>
    </source>
</evidence>
<evidence type="ECO:0000256" key="5">
    <source>
        <dbReference type="ARBA" id="ARBA00022676"/>
    </source>
</evidence>
<comment type="caution">
    <text evidence="13">The sequence shown here is derived from an EMBL/GenBank/DDBJ whole genome shotgun (WGS) entry which is preliminary data.</text>
</comment>
<dbReference type="NCBIfam" id="NF003811">
    <property type="entry name" value="PRK05402.1"/>
    <property type="match status" value="1"/>
</dbReference>
<comment type="catalytic activity">
    <reaction evidence="1 9">
        <text>Transfers a segment of a (1-&gt;4)-alpha-D-glucan chain to a primary hydroxy group in a similar glucan chain.</text>
        <dbReference type="EC" id="2.4.1.18"/>
    </reaction>
</comment>
<proteinExistence type="inferred from homology"/>
<evidence type="ECO:0000259" key="12">
    <source>
        <dbReference type="SMART" id="SM00642"/>
    </source>
</evidence>
<dbReference type="RefSeq" id="WP_270028938.1">
    <property type="nucleotide sequence ID" value="NZ_JAPDDP010000077.1"/>
</dbReference>
<dbReference type="SMART" id="SM00642">
    <property type="entry name" value="Aamy"/>
    <property type="match status" value="1"/>
</dbReference>
<dbReference type="NCBIfam" id="NF008967">
    <property type="entry name" value="PRK12313.1"/>
    <property type="match status" value="1"/>
</dbReference>
<evidence type="ECO:0000256" key="7">
    <source>
        <dbReference type="ARBA" id="ARBA00023056"/>
    </source>
</evidence>
<evidence type="ECO:0000256" key="9">
    <source>
        <dbReference type="HAMAP-Rule" id="MF_00685"/>
    </source>
</evidence>
<dbReference type="InterPro" id="IPR006048">
    <property type="entry name" value="A-amylase/branching_C"/>
</dbReference>
<dbReference type="AlphaFoldDB" id="A0A9X3NE54"/>
<dbReference type="EC" id="2.4.1.18" evidence="9"/>
<dbReference type="SUPFAM" id="SSF81296">
    <property type="entry name" value="E set domains"/>
    <property type="match status" value="2"/>
</dbReference>
<gene>
    <name evidence="9 13" type="primary">glgB</name>
    <name evidence="13" type="ORF">OJ997_29540</name>
</gene>
<feature type="active site" description="Nucleophile" evidence="9 10">
    <location>
        <position position="403"/>
    </location>
</feature>
<dbReference type="InterPro" id="IPR006407">
    <property type="entry name" value="GlgB"/>
</dbReference>
<dbReference type="SUPFAM" id="SSF51011">
    <property type="entry name" value="Glycosyl hydrolase domain"/>
    <property type="match status" value="1"/>
</dbReference>
<comment type="function">
    <text evidence="9">Catalyzes the formation of the alpha-1,6-glucosidic linkages in glycogen by scission of a 1,4-alpha-linked oligosaccharide from growing alpha-1,4-glucan chains and the subsequent attachment of the oligosaccharide to the alpha-1,6 position.</text>
</comment>
<dbReference type="Pfam" id="PF02806">
    <property type="entry name" value="Alpha-amylase_C"/>
    <property type="match status" value="1"/>
</dbReference>
<evidence type="ECO:0000313" key="13">
    <source>
        <dbReference type="EMBL" id="MDA0184484.1"/>
    </source>
</evidence>